<reference evidence="10" key="1">
    <citation type="journal article" date="2014" name="Int. J. Syst. Evol. Microbiol.">
        <title>Complete genome sequence of Corynebacterium casei LMG S-19264T (=DSM 44701T), isolated from a smear-ripened cheese.</title>
        <authorList>
            <consortium name="US DOE Joint Genome Institute (JGI-PGF)"/>
            <person name="Walter F."/>
            <person name="Albersmeier A."/>
            <person name="Kalinowski J."/>
            <person name="Ruckert C."/>
        </authorList>
    </citation>
    <scope>NUCLEOTIDE SEQUENCE</scope>
    <source>
        <strain evidence="10">KCTC 12711</strain>
    </source>
</reference>
<sequence>MRDSVMWFLITSVVVSALFVVNVRHEHRIAYVAFQTEQARRDALDDEWGQLLVEESLWAFPHRIERDASRSLSMRAPNKDEIKFVGINARASEVQDGTR</sequence>
<evidence type="ECO:0000313" key="11">
    <source>
        <dbReference type="Proteomes" id="UP000614811"/>
    </source>
</evidence>
<accession>A0A918VLJ0</accession>
<proteinExistence type="inferred from homology"/>
<dbReference type="InterPro" id="IPR011922">
    <property type="entry name" value="Cell_div_FtsL"/>
</dbReference>
<reference evidence="10" key="2">
    <citation type="submission" date="2020-09" db="EMBL/GenBank/DDBJ databases">
        <authorList>
            <person name="Sun Q."/>
            <person name="Kim S."/>
        </authorList>
    </citation>
    <scope>NUCLEOTIDE SEQUENCE</scope>
    <source>
        <strain evidence="10">KCTC 12711</strain>
    </source>
</reference>
<keyword evidence="11" id="KW-1185">Reference proteome</keyword>
<organism evidence="10 11">
    <name type="scientific">Arenicella chitinivorans</name>
    <dbReference type="NCBI Taxonomy" id="1329800"/>
    <lineage>
        <taxon>Bacteria</taxon>
        <taxon>Pseudomonadati</taxon>
        <taxon>Pseudomonadota</taxon>
        <taxon>Gammaproteobacteria</taxon>
        <taxon>Arenicellales</taxon>
        <taxon>Arenicellaceae</taxon>
        <taxon>Arenicella</taxon>
    </lineage>
</organism>
<evidence type="ECO:0000256" key="2">
    <source>
        <dbReference type="ARBA" id="ARBA00022475"/>
    </source>
</evidence>
<evidence type="ECO:0000256" key="3">
    <source>
        <dbReference type="ARBA" id="ARBA00022618"/>
    </source>
</evidence>
<dbReference type="HAMAP" id="MF_00910">
    <property type="entry name" value="FtsL"/>
    <property type="match status" value="1"/>
</dbReference>
<comment type="similarity">
    <text evidence="8">Belongs to the FtsL family.</text>
</comment>
<dbReference type="PANTHER" id="PTHR37479">
    <property type="entry name" value="CELL DIVISION PROTEIN FTSL"/>
    <property type="match status" value="1"/>
</dbReference>
<dbReference type="Pfam" id="PF04999">
    <property type="entry name" value="FtsL"/>
    <property type="match status" value="1"/>
</dbReference>
<dbReference type="Proteomes" id="UP000614811">
    <property type="component" value="Unassembled WGS sequence"/>
</dbReference>
<protein>
    <recommendedName>
        <fullName evidence="8 9">Cell division protein FtsL</fullName>
    </recommendedName>
</protein>
<keyword evidence="2 8" id="KW-1003">Cell membrane</keyword>
<evidence type="ECO:0000313" key="10">
    <source>
        <dbReference type="EMBL" id="GHA05819.1"/>
    </source>
</evidence>
<dbReference type="NCBIfam" id="TIGR02209">
    <property type="entry name" value="ftsL_broad"/>
    <property type="match status" value="1"/>
</dbReference>
<dbReference type="AlphaFoldDB" id="A0A918VLJ0"/>
<evidence type="ECO:0000256" key="8">
    <source>
        <dbReference type="HAMAP-Rule" id="MF_00910"/>
    </source>
</evidence>
<comment type="subcellular location">
    <subcellularLocation>
        <location evidence="8">Cell inner membrane</location>
        <topology evidence="8">Single-pass type II membrane protein</topology>
    </subcellularLocation>
    <subcellularLocation>
        <location evidence="1">Cell membrane</location>
        <topology evidence="1">Single-pass type II membrane protein</topology>
    </subcellularLocation>
    <text evidence="8">Localizes to the division septum where it forms a ring structure.</text>
</comment>
<keyword evidence="4 8" id="KW-0812">Transmembrane</keyword>
<comment type="caution">
    <text evidence="10">The sequence shown here is derived from an EMBL/GenBank/DDBJ whole genome shotgun (WGS) entry which is preliminary data.</text>
</comment>
<evidence type="ECO:0000256" key="9">
    <source>
        <dbReference type="NCBIfam" id="TIGR02209"/>
    </source>
</evidence>
<gene>
    <name evidence="8" type="primary">ftsL</name>
    <name evidence="10" type="ORF">GCM10008090_14320</name>
</gene>
<dbReference type="PANTHER" id="PTHR37479:SF1">
    <property type="entry name" value="CELL DIVISION PROTEIN FTSL"/>
    <property type="match status" value="1"/>
</dbReference>
<evidence type="ECO:0000256" key="7">
    <source>
        <dbReference type="ARBA" id="ARBA00023306"/>
    </source>
</evidence>
<dbReference type="EMBL" id="BMXA01000002">
    <property type="protein sequence ID" value="GHA05819.1"/>
    <property type="molecule type" value="Genomic_DNA"/>
</dbReference>
<dbReference type="RefSeq" id="WP_229794186.1">
    <property type="nucleotide sequence ID" value="NZ_BMXA01000002.1"/>
</dbReference>
<evidence type="ECO:0000256" key="5">
    <source>
        <dbReference type="ARBA" id="ARBA00022989"/>
    </source>
</evidence>
<dbReference type="GO" id="GO:0032153">
    <property type="term" value="C:cell division site"/>
    <property type="evidence" value="ECO:0007669"/>
    <property type="project" value="UniProtKB-UniRule"/>
</dbReference>
<evidence type="ECO:0000256" key="1">
    <source>
        <dbReference type="ARBA" id="ARBA00004401"/>
    </source>
</evidence>
<comment type="subunit">
    <text evidence="8">Part of a complex composed of FtsB, FtsL and FtsQ.</text>
</comment>
<name>A0A918VLJ0_9GAMM</name>
<comment type="function">
    <text evidence="8">Essential cell division protein. May link together the upstream cell division proteins, which are predominantly cytoplasmic, with the downstream cell division proteins, which are predominantly periplasmic.</text>
</comment>
<keyword evidence="6 8" id="KW-0472">Membrane</keyword>
<dbReference type="GO" id="GO:0005886">
    <property type="term" value="C:plasma membrane"/>
    <property type="evidence" value="ECO:0007669"/>
    <property type="project" value="UniProtKB-SubCell"/>
</dbReference>
<evidence type="ECO:0000256" key="4">
    <source>
        <dbReference type="ARBA" id="ARBA00022692"/>
    </source>
</evidence>
<keyword evidence="8" id="KW-0997">Cell inner membrane</keyword>
<dbReference type="GO" id="GO:0043093">
    <property type="term" value="P:FtsZ-dependent cytokinesis"/>
    <property type="evidence" value="ECO:0007669"/>
    <property type="project" value="UniProtKB-UniRule"/>
</dbReference>
<feature type="transmembrane region" description="Helical" evidence="8">
    <location>
        <begin position="6"/>
        <end position="23"/>
    </location>
</feature>
<evidence type="ECO:0000256" key="6">
    <source>
        <dbReference type="ARBA" id="ARBA00023136"/>
    </source>
</evidence>
<keyword evidence="5 8" id="KW-1133">Transmembrane helix</keyword>
<keyword evidence="7 8" id="KW-0131">Cell cycle</keyword>
<keyword evidence="3 8" id="KW-0132">Cell division</keyword>